<dbReference type="EMBL" id="KV878342">
    <property type="protein sequence ID" value="OJJ46803.1"/>
    <property type="molecule type" value="Genomic_DNA"/>
</dbReference>
<evidence type="ECO:0000256" key="2">
    <source>
        <dbReference type="SAM" id="Phobius"/>
    </source>
</evidence>
<sequence length="649" mass="72620">MGALDLAGVIGTWVATGLAFIALAGILTPFLIWRAAHTERNRAISAIGPNSFGFVTRGIPLWPGIRLGHKVRAPNLHKTRKFVDEEWKTFDAKRMPAFQEDIPESSASWTQFGAFLLAYGVTMEKTADVVVSESVAMLPVSRAFLFAFALVGRISDDTDRRRKIRTEGGARKWDRRGSSLINRSDIELGMLRVASHLGKSPKETIHGLTGSLLFFKPYRSPGDTPSSSWSAVFVAESLLKPLEIEPDQLPLAAMALLSIGFLPFHQECFINFLEPLEETAGIDSDDDADSVEVGRGYRRRLSIPKQQDGGHRRSQRTRRNSRGTRSRPPVRPKTWFQLERSRKPVVAYELLEIIVSEAEVLNYFPVPADSKYLALYEMKLDNQSRSQLYDIADQTYVPASAPWVRLSGGDSSADYFIRREDIQRIAASVLDLPWHPEGYLLPGISQDNGRGKVITLLCSLALRARPFVVRMKEGADMLDLNINEKKEFIEKTEFIIRKTASSPTRHALLQLLFRFDVFVATLEHENADVQQAIKILTLTNDEFANLVYHSARHLSSNASSLRVEYDTRSGILTIPGLFGTVQTFEIDVAVLKQSQLQLGSRGIISLKHSDVLKVALRAYLRSLVLSSCYDAEPLTSCFENVTSDVLYMS</sequence>
<feature type="transmembrane region" description="Helical" evidence="2">
    <location>
        <begin position="6"/>
        <end position="32"/>
    </location>
</feature>
<keyword evidence="4" id="KW-1185">Reference proteome</keyword>
<dbReference type="RefSeq" id="XP_022581313.1">
    <property type="nucleotide sequence ID" value="XM_022726714.1"/>
</dbReference>
<evidence type="ECO:0000313" key="3">
    <source>
        <dbReference type="EMBL" id="OJJ46803.1"/>
    </source>
</evidence>
<dbReference type="AlphaFoldDB" id="A0A1L9SI73"/>
<evidence type="ECO:0000256" key="1">
    <source>
        <dbReference type="SAM" id="MobiDB-lite"/>
    </source>
</evidence>
<protein>
    <submittedName>
        <fullName evidence="3">Uncharacterized protein</fullName>
    </submittedName>
</protein>
<dbReference type="OrthoDB" id="4526225at2759"/>
<keyword evidence="2" id="KW-0472">Membrane</keyword>
<proteinExistence type="predicted"/>
<keyword evidence="2" id="KW-1133">Transmembrane helix</keyword>
<accession>A0A1L9SI73</accession>
<keyword evidence="2" id="KW-0812">Transmembrane</keyword>
<gene>
    <name evidence="3" type="ORF">ASPZODRAFT_16552</name>
</gene>
<organism evidence="3 4">
    <name type="scientific">Penicilliopsis zonata CBS 506.65</name>
    <dbReference type="NCBI Taxonomy" id="1073090"/>
    <lineage>
        <taxon>Eukaryota</taxon>
        <taxon>Fungi</taxon>
        <taxon>Dikarya</taxon>
        <taxon>Ascomycota</taxon>
        <taxon>Pezizomycotina</taxon>
        <taxon>Eurotiomycetes</taxon>
        <taxon>Eurotiomycetidae</taxon>
        <taxon>Eurotiales</taxon>
        <taxon>Aspergillaceae</taxon>
        <taxon>Penicilliopsis</taxon>
    </lineage>
</organism>
<dbReference type="GeneID" id="34613178"/>
<dbReference type="Proteomes" id="UP000184188">
    <property type="component" value="Unassembled WGS sequence"/>
</dbReference>
<name>A0A1L9SI73_9EURO</name>
<reference evidence="4" key="1">
    <citation type="journal article" date="2017" name="Genome Biol.">
        <title>Comparative genomics reveals high biological diversity and specific adaptations in the industrially and medically important fungal genus Aspergillus.</title>
        <authorList>
            <person name="de Vries R.P."/>
            <person name="Riley R."/>
            <person name="Wiebenga A."/>
            <person name="Aguilar-Osorio G."/>
            <person name="Amillis S."/>
            <person name="Uchima C.A."/>
            <person name="Anderluh G."/>
            <person name="Asadollahi M."/>
            <person name="Askin M."/>
            <person name="Barry K."/>
            <person name="Battaglia E."/>
            <person name="Bayram O."/>
            <person name="Benocci T."/>
            <person name="Braus-Stromeyer S.A."/>
            <person name="Caldana C."/>
            <person name="Canovas D."/>
            <person name="Cerqueira G.C."/>
            <person name="Chen F."/>
            <person name="Chen W."/>
            <person name="Choi C."/>
            <person name="Clum A."/>
            <person name="Dos Santos R.A."/>
            <person name="Damasio A.R."/>
            <person name="Diallinas G."/>
            <person name="Emri T."/>
            <person name="Fekete E."/>
            <person name="Flipphi M."/>
            <person name="Freyberg S."/>
            <person name="Gallo A."/>
            <person name="Gournas C."/>
            <person name="Habgood R."/>
            <person name="Hainaut M."/>
            <person name="Harispe M.L."/>
            <person name="Henrissat B."/>
            <person name="Hilden K.S."/>
            <person name="Hope R."/>
            <person name="Hossain A."/>
            <person name="Karabika E."/>
            <person name="Karaffa L."/>
            <person name="Karanyi Z."/>
            <person name="Krasevec N."/>
            <person name="Kuo A."/>
            <person name="Kusch H."/>
            <person name="LaButti K."/>
            <person name="Lagendijk E.L."/>
            <person name="Lapidus A."/>
            <person name="Levasseur A."/>
            <person name="Lindquist E."/>
            <person name="Lipzen A."/>
            <person name="Logrieco A.F."/>
            <person name="MacCabe A."/>
            <person name="Maekelae M.R."/>
            <person name="Malavazi I."/>
            <person name="Melin P."/>
            <person name="Meyer V."/>
            <person name="Mielnichuk N."/>
            <person name="Miskei M."/>
            <person name="Molnar A.P."/>
            <person name="Mule G."/>
            <person name="Ngan C.Y."/>
            <person name="Orejas M."/>
            <person name="Orosz E."/>
            <person name="Ouedraogo J.P."/>
            <person name="Overkamp K.M."/>
            <person name="Park H.-S."/>
            <person name="Perrone G."/>
            <person name="Piumi F."/>
            <person name="Punt P.J."/>
            <person name="Ram A.F."/>
            <person name="Ramon A."/>
            <person name="Rauscher S."/>
            <person name="Record E."/>
            <person name="Riano-Pachon D.M."/>
            <person name="Robert V."/>
            <person name="Roehrig J."/>
            <person name="Ruller R."/>
            <person name="Salamov A."/>
            <person name="Salih N.S."/>
            <person name="Samson R.A."/>
            <person name="Sandor E."/>
            <person name="Sanguinetti M."/>
            <person name="Schuetze T."/>
            <person name="Sepcic K."/>
            <person name="Shelest E."/>
            <person name="Sherlock G."/>
            <person name="Sophianopoulou V."/>
            <person name="Squina F.M."/>
            <person name="Sun H."/>
            <person name="Susca A."/>
            <person name="Todd R.B."/>
            <person name="Tsang A."/>
            <person name="Unkles S.E."/>
            <person name="van de Wiele N."/>
            <person name="van Rossen-Uffink D."/>
            <person name="Oliveira J.V."/>
            <person name="Vesth T.C."/>
            <person name="Visser J."/>
            <person name="Yu J.-H."/>
            <person name="Zhou M."/>
            <person name="Andersen M.R."/>
            <person name="Archer D.B."/>
            <person name="Baker S.E."/>
            <person name="Benoit I."/>
            <person name="Brakhage A.A."/>
            <person name="Braus G.H."/>
            <person name="Fischer R."/>
            <person name="Frisvad J.C."/>
            <person name="Goldman G.H."/>
            <person name="Houbraken J."/>
            <person name="Oakley B."/>
            <person name="Pocsi I."/>
            <person name="Scazzocchio C."/>
            <person name="Seiboth B."/>
            <person name="vanKuyk P.A."/>
            <person name="Wortman J."/>
            <person name="Dyer P.S."/>
            <person name="Grigoriev I.V."/>
        </authorList>
    </citation>
    <scope>NUCLEOTIDE SEQUENCE [LARGE SCALE GENOMIC DNA]</scope>
    <source>
        <strain evidence="4">CBS 506.65</strain>
    </source>
</reference>
<feature type="compositionally biased region" description="Basic residues" evidence="1">
    <location>
        <begin position="312"/>
        <end position="330"/>
    </location>
</feature>
<feature type="region of interest" description="Disordered" evidence="1">
    <location>
        <begin position="302"/>
        <end position="333"/>
    </location>
</feature>
<evidence type="ECO:0000313" key="4">
    <source>
        <dbReference type="Proteomes" id="UP000184188"/>
    </source>
</evidence>
<dbReference type="VEuPathDB" id="FungiDB:ASPZODRAFT_16552"/>